<dbReference type="Proteomes" id="UP000694620">
    <property type="component" value="Chromosome 1"/>
</dbReference>
<proteinExistence type="predicted"/>
<dbReference type="Ensembl" id="ENSECRT00000007332.1">
    <property type="protein sequence ID" value="ENSECRP00000007217.1"/>
    <property type="gene ID" value="ENSECRG00000004817.1"/>
</dbReference>
<dbReference type="RefSeq" id="XP_028667832.1">
    <property type="nucleotide sequence ID" value="XM_028811999.2"/>
</dbReference>
<dbReference type="PANTHER" id="PTHR15583:SF10">
    <property type="entry name" value="INTERLEUKIN-17 RECEPTOR E-LIKE-RELATED"/>
    <property type="match status" value="1"/>
</dbReference>
<comment type="subcellular location">
    <subcellularLocation>
        <location evidence="1">Cell membrane</location>
        <topology evidence="1">Single-pass type I membrane protein</topology>
    </subcellularLocation>
</comment>
<organism evidence="7 8">
    <name type="scientific">Erpetoichthys calabaricus</name>
    <name type="common">Rope fish</name>
    <name type="synonym">Calamoichthys calabaricus</name>
    <dbReference type="NCBI Taxonomy" id="27687"/>
    <lineage>
        <taxon>Eukaryota</taxon>
        <taxon>Metazoa</taxon>
        <taxon>Chordata</taxon>
        <taxon>Craniata</taxon>
        <taxon>Vertebrata</taxon>
        <taxon>Euteleostomi</taxon>
        <taxon>Actinopterygii</taxon>
        <taxon>Polypteriformes</taxon>
        <taxon>Polypteridae</taxon>
        <taxon>Erpetoichthys</taxon>
    </lineage>
</organism>
<dbReference type="PANTHER" id="PTHR15583">
    <property type="entry name" value="INTERLEUKIN-17 RECEPTOR"/>
    <property type="match status" value="1"/>
</dbReference>
<dbReference type="Pfam" id="PF15037">
    <property type="entry name" value="IL17_R_N"/>
    <property type="match status" value="1"/>
</dbReference>
<feature type="chain" id="PRO_5034429267" description="Interleukin-17 receptor C/E N-terminal domain-containing protein" evidence="5">
    <location>
        <begin position="21"/>
        <end position="514"/>
    </location>
</feature>
<feature type="transmembrane region" description="Helical" evidence="4">
    <location>
        <begin position="462"/>
        <end position="490"/>
    </location>
</feature>
<sequence>MIVIHVISVMVLCVTCLVCGREKIERIKQCGHQCAPGLECTVKAVSEIGLCRRLPTSFSNPLKSADISTVMKCDRERHCSLYLKVVASVELNDKLRGVEMCTVSSHTSKQQCTAIKFRNTLGGNHQDRQVYVQFNCFEVGVAQRLLVTIRTLPDYCGTALFQEYAVQDCQNADIRRNVPICIAGKLNYAVDEKRKLLSVQVSEFLEDYDYHLRLCHKWYSCESTGSYVKIDREDLVNNVSLSYSRLLPCLCIEGWSSIPDASRMQLCPFKNYTEELWNGITYNSEHRQLLWELKCPVDVSVNLCWQTEQRNSCVDLSNSSQKVYKVVQYSDVEPHPRLCMKFTTGISSSIRCPFAIRHDKVWNMNLNSASDQQSLIISSQINAMISLTLCNMSTFSTGLCSPIGDELTMLHIGSSEQIIVNLPKEACHPNICVQGRRTDVKYSIPVLKCGLQCPFKNDKMTIFWILTVSLVVLSLLIVATLMGHVLLTVFHQRKGHILNKQEKIQLFKPNTVYF</sequence>
<evidence type="ECO:0000256" key="2">
    <source>
        <dbReference type="ARBA" id="ARBA00022475"/>
    </source>
</evidence>
<dbReference type="InterPro" id="IPR039465">
    <property type="entry name" value="IL-17_rcpt-like"/>
</dbReference>
<evidence type="ECO:0000313" key="8">
    <source>
        <dbReference type="Proteomes" id="UP000694620"/>
    </source>
</evidence>
<dbReference type="OrthoDB" id="9877324at2759"/>
<keyword evidence="4" id="KW-0812">Transmembrane</keyword>
<accession>A0A8C4X5L4</accession>
<name>A0A8C4X5L4_ERPCA</name>
<dbReference type="GO" id="GO:0005886">
    <property type="term" value="C:plasma membrane"/>
    <property type="evidence" value="ECO:0007669"/>
    <property type="project" value="UniProtKB-SubCell"/>
</dbReference>
<feature type="signal peptide" evidence="5">
    <location>
        <begin position="1"/>
        <end position="20"/>
    </location>
</feature>
<dbReference type="InterPro" id="IPR038683">
    <property type="entry name" value="IL17RA/B_FnIII-like_1_sf"/>
</dbReference>
<keyword evidence="2" id="KW-1003">Cell membrane</keyword>
<dbReference type="GeneTree" id="ENSGT00940000162605"/>
<evidence type="ECO:0000256" key="5">
    <source>
        <dbReference type="SAM" id="SignalP"/>
    </source>
</evidence>
<keyword evidence="8" id="KW-1185">Reference proteome</keyword>
<reference evidence="7" key="3">
    <citation type="submission" date="2025-09" db="UniProtKB">
        <authorList>
            <consortium name="Ensembl"/>
        </authorList>
    </citation>
    <scope>IDENTIFICATION</scope>
</reference>
<reference evidence="7" key="2">
    <citation type="submission" date="2025-08" db="UniProtKB">
        <authorList>
            <consortium name="Ensembl"/>
        </authorList>
    </citation>
    <scope>IDENTIFICATION</scope>
</reference>
<gene>
    <name evidence="7" type="primary">il17rel</name>
</gene>
<evidence type="ECO:0000256" key="4">
    <source>
        <dbReference type="SAM" id="Phobius"/>
    </source>
</evidence>
<dbReference type="AlphaFoldDB" id="A0A8C4X5L4"/>
<keyword evidence="3 5" id="KW-0732">Signal</keyword>
<reference evidence="7" key="1">
    <citation type="submission" date="2021-06" db="EMBL/GenBank/DDBJ databases">
        <authorList>
            <consortium name="Wellcome Sanger Institute Data Sharing"/>
        </authorList>
    </citation>
    <scope>NUCLEOTIDE SEQUENCE [LARGE SCALE GENOMIC DNA]</scope>
</reference>
<keyword evidence="4" id="KW-0472">Membrane</keyword>
<dbReference type="GO" id="GO:0030368">
    <property type="term" value="F:interleukin-17 receptor activity"/>
    <property type="evidence" value="ECO:0007669"/>
    <property type="project" value="InterPro"/>
</dbReference>
<evidence type="ECO:0000256" key="1">
    <source>
        <dbReference type="ARBA" id="ARBA00004251"/>
    </source>
</evidence>
<evidence type="ECO:0000259" key="6">
    <source>
        <dbReference type="Pfam" id="PF15037"/>
    </source>
</evidence>
<dbReference type="InterPro" id="IPR027841">
    <property type="entry name" value="IL-17_rcpt_C/E_N"/>
</dbReference>
<dbReference type="Gene3D" id="2.60.40.2160">
    <property type="entry name" value="Interleukin-17 receptor A/B, fibronectin-III-like domain 1"/>
    <property type="match status" value="1"/>
</dbReference>
<evidence type="ECO:0000313" key="7">
    <source>
        <dbReference type="Ensembl" id="ENSECRP00000007217.1"/>
    </source>
</evidence>
<evidence type="ECO:0000256" key="3">
    <source>
        <dbReference type="ARBA" id="ARBA00022729"/>
    </source>
</evidence>
<dbReference type="CTD" id="400935"/>
<feature type="domain" description="Interleukin-17 receptor C/E N-terminal" evidence="6">
    <location>
        <begin position="108"/>
        <end position="354"/>
    </location>
</feature>
<dbReference type="GeneID" id="114659482"/>
<keyword evidence="4" id="KW-1133">Transmembrane helix</keyword>
<protein>
    <recommendedName>
        <fullName evidence="6">Interleukin-17 receptor C/E N-terminal domain-containing protein</fullName>
    </recommendedName>
</protein>